<dbReference type="OrthoDB" id="1114838at2"/>
<protein>
    <recommendedName>
        <fullName evidence="1">Glycosyltransferase 2-like domain-containing protein</fullName>
    </recommendedName>
</protein>
<dbReference type="AlphaFoldDB" id="A0A365Y1U2"/>
<gene>
    <name evidence="2" type="ORF">DF182_07775</name>
</gene>
<keyword evidence="3" id="KW-1185">Reference proteome</keyword>
<dbReference type="Pfam" id="PF00535">
    <property type="entry name" value="Glycos_transf_2"/>
    <property type="match status" value="1"/>
</dbReference>
<comment type="caution">
    <text evidence="2">The sequence shown here is derived from an EMBL/GenBank/DDBJ whole genome shotgun (WGS) entry which is preliminary data.</text>
</comment>
<dbReference type="InterPro" id="IPR001173">
    <property type="entry name" value="Glyco_trans_2-like"/>
</dbReference>
<accession>A0A365Y1U2</accession>
<evidence type="ECO:0000259" key="1">
    <source>
        <dbReference type="Pfam" id="PF00535"/>
    </source>
</evidence>
<dbReference type="Gene3D" id="3.90.550.10">
    <property type="entry name" value="Spore Coat Polysaccharide Biosynthesis Protein SpsA, Chain A"/>
    <property type="match status" value="1"/>
</dbReference>
<dbReference type="InterPro" id="IPR029044">
    <property type="entry name" value="Nucleotide-diphossugar_trans"/>
</dbReference>
<proteinExistence type="predicted"/>
<evidence type="ECO:0000313" key="2">
    <source>
        <dbReference type="EMBL" id="RBL92470.1"/>
    </source>
</evidence>
<feature type="domain" description="Glycosyltransferase 2-like" evidence="1">
    <location>
        <begin position="6"/>
        <end position="125"/>
    </location>
</feature>
<sequence length="252" mass="28941">MNKEICVITFTVDRVDALIRCIKSVLLQEIPVRHIVFSENYAQLMEDKRLDFCRDTTDFFLLEGVPHRGPSSPRMAALRQHALSAVSERYVCFLDDDNEMESGHLNSLMAVMERQQVFAAYSWRSLLYNDGSQFDGMSYPWHSDEQEAYKRWQWCVEAGVMVQGQPVMRDGPVAVPDPMRLATVDMNEWLFDTAVLKQIGLDFDFSEHDLINRVGEDDKLFARIQSLHLPIAGSGMATIRYYLGGVSNYRIN</sequence>
<dbReference type="SUPFAM" id="SSF53448">
    <property type="entry name" value="Nucleotide-diphospho-sugar transferases"/>
    <property type="match status" value="1"/>
</dbReference>
<name>A0A365Y1U2_9BACT</name>
<reference evidence="2 3" key="1">
    <citation type="submission" date="2018-05" db="EMBL/GenBank/DDBJ databases">
        <title>Chitinophaga sp. K3CV102501T nov., isolated from isolated from a monsoon evergreen broad-leaved forest soil.</title>
        <authorList>
            <person name="Lv Y."/>
        </authorList>
    </citation>
    <scope>NUCLEOTIDE SEQUENCE [LARGE SCALE GENOMIC DNA]</scope>
    <source>
        <strain evidence="2 3">GDMCC 1.1325</strain>
    </source>
</reference>
<dbReference type="RefSeq" id="WP_113615072.1">
    <property type="nucleotide sequence ID" value="NZ_QFFJ01000001.1"/>
</dbReference>
<evidence type="ECO:0000313" key="3">
    <source>
        <dbReference type="Proteomes" id="UP000253410"/>
    </source>
</evidence>
<dbReference type="CDD" id="cd00761">
    <property type="entry name" value="Glyco_tranf_GTA_type"/>
    <property type="match status" value="1"/>
</dbReference>
<organism evidence="2 3">
    <name type="scientific">Chitinophaga flava</name>
    <dbReference type="NCBI Taxonomy" id="2259036"/>
    <lineage>
        <taxon>Bacteria</taxon>
        <taxon>Pseudomonadati</taxon>
        <taxon>Bacteroidota</taxon>
        <taxon>Chitinophagia</taxon>
        <taxon>Chitinophagales</taxon>
        <taxon>Chitinophagaceae</taxon>
        <taxon>Chitinophaga</taxon>
    </lineage>
</organism>
<dbReference type="EMBL" id="QFFJ01000001">
    <property type="protein sequence ID" value="RBL92470.1"/>
    <property type="molecule type" value="Genomic_DNA"/>
</dbReference>
<dbReference type="Proteomes" id="UP000253410">
    <property type="component" value="Unassembled WGS sequence"/>
</dbReference>